<dbReference type="Proteomes" id="UP000522313">
    <property type="component" value="Unassembled WGS sequence"/>
</dbReference>
<dbReference type="InterPro" id="IPR013429">
    <property type="entry name" value="Regulatory_FmdB_Zinc_ribbon"/>
</dbReference>
<dbReference type="SMART" id="SM00834">
    <property type="entry name" value="CxxC_CXXC_SSSS"/>
    <property type="match status" value="1"/>
</dbReference>
<dbReference type="InterPro" id="IPR009562">
    <property type="entry name" value="DUF1178"/>
</dbReference>
<gene>
    <name evidence="2" type="ORF">F4693_000888</name>
</gene>
<dbReference type="EMBL" id="JACHBT010000004">
    <property type="protein sequence ID" value="MBB6503930.1"/>
    <property type="molecule type" value="Genomic_DNA"/>
</dbReference>
<organism evidence="2 3">
    <name type="scientific">Sphingomonas endophytica</name>
    <dbReference type="NCBI Taxonomy" id="869719"/>
    <lineage>
        <taxon>Bacteria</taxon>
        <taxon>Pseudomonadati</taxon>
        <taxon>Pseudomonadota</taxon>
        <taxon>Alphaproteobacteria</taxon>
        <taxon>Sphingomonadales</taxon>
        <taxon>Sphingomonadaceae</taxon>
        <taxon>Sphingomonas</taxon>
    </lineage>
</organism>
<evidence type="ECO:0000259" key="1">
    <source>
        <dbReference type="SMART" id="SM00834"/>
    </source>
</evidence>
<proteinExistence type="predicted"/>
<reference evidence="2 3" key="2">
    <citation type="submission" date="2020-08" db="EMBL/GenBank/DDBJ databases">
        <authorList>
            <person name="Partida-Martinez L."/>
            <person name="Huntemann M."/>
            <person name="Clum A."/>
            <person name="Wang J."/>
            <person name="Palaniappan K."/>
            <person name="Ritter S."/>
            <person name="Chen I.-M."/>
            <person name="Stamatis D."/>
            <person name="Reddy T."/>
            <person name="O'Malley R."/>
            <person name="Daum C."/>
            <person name="Shapiro N."/>
            <person name="Ivanova N."/>
            <person name="Kyrpides N."/>
            <person name="Woyke T."/>
        </authorList>
    </citation>
    <scope>NUCLEOTIDE SEQUENCE [LARGE SCALE GENOMIC DNA]</scope>
    <source>
        <strain evidence="2 3">AS3.13</strain>
    </source>
</reference>
<dbReference type="Pfam" id="PF06676">
    <property type="entry name" value="DUF1178"/>
    <property type="match status" value="1"/>
</dbReference>
<sequence length="141" mass="14636">MIVFDLRCARDGHVFEAWFASSAAYEDQRARGLLACPSCGAGEIDKAVMAPNVAPKGNRGVAPAEAKALLAKVAEAQRRALAGSRWVGGDFAAEARAMHAGDKPDAPIHGQASLAEAKQLADEGVPIAPLPLPVTPPETVN</sequence>
<feature type="domain" description="Putative regulatory protein FmdB zinc ribbon" evidence="1">
    <location>
        <begin position="1"/>
        <end position="49"/>
    </location>
</feature>
<protein>
    <recommendedName>
        <fullName evidence="1">Putative regulatory protein FmdB zinc ribbon domain-containing protein</fullName>
    </recommendedName>
</protein>
<accession>A0A7X0MNE3</accession>
<reference evidence="2 3" key="1">
    <citation type="submission" date="2020-08" db="EMBL/GenBank/DDBJ databases">
        <title>The Agave Microbiome: Exploring the role of microbial communities in plant adaptations to desert environments.</title>
        <authorList>
            <person name="Partida-Martinez L.P."/>
        </authorList>
    </citation>
    <scope>NUCLEOTIDE SEQUENCE [LARGE SCALE GENOMIC DNA]</scope>
    <source>
        <strain evidence="2 3">AS3.13</strain>
    </source>
</reference>
<dbReference type="PIRSF" id="PIRSF032131">
    <property type="entry name" value="UCP032131"/>
    <property type="match status" value="1"/>
</dbReference>
<evidence type="ECO:0000313" key="2">
    <source>
        <dbReference type="EMBL" id="MBB6503930.1"/>
    </source>
</evidence>
<dbReference type="RefSeq" id="WP_184504299.1">
    <property type="nucleotide sequence ID" value="NZ_JACHBT010000004.1"/>
</dbReference>
<dbReference type="AlphaFoldDB" id="A0A7X0MNE3"/>
<evidence type="ECO:0000313" key="3">
    <source>
        <dbReference type="Proteomes" id="UP000522313"/>
    </source>
</evidence>
<comment type="caution">
    <text evidence="2">The sequence shown here is derived from an EMBL/GenBank/DDBJ whole genome shotgun (WGS) entry which is preliminary data.</text>
</comment>
<name>A0A7X0MNE3_9SPHN</name>